<name>A0A7G5H7C3_9BACT</name>
<dbReference type="Pfam" id="PF14054">
    <property type="entry name" value="DUF4249"/>
    <property type="match status" value="1"/>
</dbReference>
<evidence type="ECO:0000313" key="1">
    <source>
        <dbReference type="EMBL" id="QMW07015.1"/>
    </source>
</evidence>
<evidence type="ECO:0000313" key="2">
    <source>
        <dbReference type="Proteomes" id="UP000515369"/>
    </source>
</evidence>
<accession>A0A7G5H7C3</accession>
<reference evidence="1 2" key="1">
    <citation type="submission" date="2020-07" db="EMBL/GenBank/DDBJ databases">
        <title>Spirosoma foliorum sp. nov., isolated from the leaves on the Nejang mountain Korea, Republic of.</title>
        <authorList>
            <person name="Ho H."/>
            <person name="Lee Y.-J."/>
            <person name="Nurcahyanto D.-A."/>
            <person name="Kim S.-G."/>
        </authorList>
    </citation>
    <scope>NUCLEOTIDE SEQUENCE [LARGE SCALE GENOMIC DNA]</scope>
    <source>
        <strain evidence="1 2">PL0136</strain>
    </source>
</reference>
<dbReference type="Proteomes" id="UP000515369">
    <property type="component" value="Chromosome"/>
</dbReference>
<keyword evidence="2" id="KW-1185">Reference proteome</keyword>
<protein>
    <submittedName>
        <fullName evidence="1">DUF4249 domain-containing protein</fullName>
    </submittedName>
</protein>
<sequence>MTTFFSRIRLLATLLSLFLLIVIPLACVDPEDLSLFGTVDVLVVDGTINNLAEPQEILLNRSKADRLTGRFGSLPITKALVEVVVDSAQVIACHETVAGTYQLPGDFRGQIGHAYQLRITLSDGTHYLSTQQIMQSVPPIDAIKAQFNPTGLTTKVNGIYPAAHDISIDFKDPADQHNYYRWDWKLWEKQDWCKSCVQGEYAQYNIVGKGVGTNCYVGGNQLYEDCFSPPEITMPEYNYGGQNLYFVYDYNCRTQCWEILYSHAIDVFDDKFSNGGTMTGRRVAQIPFYQKEGCLVEIRQLALTADAYRFFLLFQQQTQNTGGLTDTPPSALVGNVRNIANAREKVVGYFTAAAASAKRYWIDRKDATGTYPGLFYAQNGRPPIPEPDAAKFCIAPLPLRPPKALCVPSNTKTPFKPDGWQE</sequence>
<dbReference type="KEGG" id="sfol:H3H32_19515"/>
<organism evidence="1 2">
    <name type="scientific">Spirosoma foliorum</name>
    <dbReference type="NCBI Taxonomy" id="2710596"/>
    <lineage>
        <taxon>Bacteria</taxon>
        <taxon>Pseudomonadati</taxon>
        <taxon>Bacteroidota</taxon>
        <taxon>Cytophagia</taxon>
        <taxon>Cytophagales</taxon>
        <taxon>Cytophagaceae</taxon>
        <taxon>Spirosoma</taxon>
    </lineage>
</organism>
<gene>
    <name evidence="1" type="ORF">H3H32_19515</name>
</gene>
<dbReference type="AlphaFoldDB" id="A0A7G5H7C3"/>
<dbReference type="EMBL" id="CP059732">
    <property type="protein sequence ID" value="QMW07015.1"/>
    <property type="molecule type" value="Genomic_DNA"/>
</dbReference>
<proteinExistence type="predicted"/>
<dbReference type="InterPro" id="IPR025345">
    <property type="entry name" value="DUF4249"/>
</dbReference>